<dbReference type="AlphaFoldDB" id="A0A1W0E983"/>
<protein>
    <submittedName>
        <fullName evidence="1">Transposable element tcb1 transposase</fullName>
    </submittedName>
</protein>
<dbReference type="VEuPathDB" id="MicrosporidiaDB:EHP00_2385"/>
<dbReference type="EMBL" id="MNPJ01000002">
    <property type="protein sequence ID" value="OQS55801.1"/>
    <property type="molecule type" value="Genomic_DNA"/>
</dbReference>
<dbReference type="Proteomes" id="UP000192758">
    <property type="component" value="Unassembled WGS sequence"/>
</dbReference>
<name>A0A1W0E983_9MICR</name>
<organism evidence="1 2">
    <name type="scientific">Ecytonucleospora hepatopenaei</name>
    <dbReference type="NCBI Taxonomy" id="646526"/>
    <lineage>
        <taxon>Eukaryota</taxon>
        <taxon>Fungi</taxon>
        <taxon>Fungi incertae sedis</taxon>
        <taxon>Microsporidia</taxon>
        <taxon>Enterocytozoonidae</taxon>
        <taxon>Ecytonucleospora</taxon>
    </lineage>
</organism>
<keyword evidence="2" id="KW-1185">Reference proteome</keyword>
<dbReference type="OrthoDB" id="2193700at2759"/>
<evidence type="ECO:0000313" key="2">
    <source>
        <dbReference type="Proteomes" id="UP000192758"/>
    </source>
</evidence>
<reference evidence="1 2" key="1">
    <citation type="journal article" date="2017" name="Environ. Microbiol.">
        <title>Decay of the glycolytic pathway and adaptation to intranuclear parasitism within Enterocytozoonidae microsporidia.</title>
        <authorList>
            <person name="Wiredu Boakye D."/>
            <person name="Jaroenlak P."/>
            <person name="Prachumwat A."/>
            <person name="Williams T.A."/>
            <person name="Bateman K.S."/>
            <person name="Itsathitphaisarn O."/>
            <person name="Sritunyalucksana K."/>
            <person name="Paszkiewicz K.H."/>
            <person name="Moore K.A."/>
            <person name="Stentiford G.D."/>
            <person name="Williams B.A."/>
        </authorList>
    </citation>
    <scope>NUCLEOTIDE SEQUENCE [LARGE SCALE GENOMIC DNA]</scope>
    <source>
        <strain evidence="1 2">TH1</strain>
    </source>
</reference>
<dbReference type="GO" id="GO:0003676">
    <property type="term" value="F:nucleic acid binding"/>
    <property type="evidence" value="ECO:0007669"/>
    <property type="project" value="InterPro"/>
</dbReference>
<sequence length="56" mass="6439">MVWGYFSYNGVGKLVKIKGKMDSKQYIEKLANNLEESITSLKLENPIFQHGNDKAY</sequence>
<evidence type="ECO:0000313" key="1">
    <source>
        <dbReference type="EMBL" id="OQS55801.1"/>
    </source>
</evidence>
<dbReference type="Gene3D" id="3.30.420.10">
    <property type="entry name" value="Ribonuclease H-like superfamily/Ribonuclease H"/>
    <property type="match status" value="1"/>
</dbReference>
<dbReference type="InterPro" id="IPR036397">
    <property type="entry name" value="RNaseH_sf"/>
</dbReference>
<gene>
    <name evidence="1" type="ORF">EHP00_2385</name>
</gene>
<proteinExistence type="predicted"/>
<accession>A0A1W0E983</accession>
<comment type="caution">
    <text evidence="1">The sequence shown here is derived from an EMBL/GenBank/DDBJ whole genome shotgun (WGS) entry which is preliminary data.</text>
</comment>